<keyword evidence="2" id="KW-0238">DNA-binding</keyword>
<evidence type="ECO:0000256" key="3">
    <source>
        <dbReference type="ARBA" id="ARBA00023163"/>
    </source>
</evidence>
<dbReference type="Pfam" id="PF01047">
    <property type="entry name" value="MarR"/>
    <property type="match status" value="1"/>
</dbReference>
<evidence type="ECO:0000313" key="5">
    <source>
        <dbReference type="EMBL" id="MBU5625478.1"/>
    </source>
</evidence>
<dbReference type="Proteomes" id="UP000787672">
    <property type="component" value="Unassembled WGS sequence"/>
</dbReference>
<sequence>MTFDNKAEIDRIYAQLSPKADLLYAFVITYSNYIFEPRDYGTGEKLGMLAVHNLTQIDDCPGITASELAKSWNRTKGAISQNIKVLESKGLIYRKKDENNARSHLLYTTQAGARLALAHKIYDNNDIMQTQAALLKSCTIEEVNAFYKVLQAYFELF</sequence>
<feature type="domain" description="HTH marR-type" evidence="4">
    <location>
        <begin position="6"/>
        <end position="155"/>
    </location>
</feature>
<keyword evidence="1" id="KW-0805">Transcription regulation</keyword>
<dbReference type="EMBL" id="JAHLQN010000001">
    <property type="protein sequence ID" value="MBU5625478.1"/>
    <property type="molecule type" value="Genomic_DNA"/>
</dbReference>
<dbReference type="RefSeq" id="WP_216557361.1">
    <property type="nucleotide sequence ID" value="NZ_JAHLQN010000001.1"/>
</dbReference>
<organism evidence="5 6">
    <name type="scientific">Dysosmobacter acutus</name>
    <dbReference type="NCBI Taxonomy" id="2841504"/>
    <lineage>
        <taxon>Bacteria</taxon>
        <taxon>Bacillati</taxon>
        <taxon>Bacillota</taxon>
        <taxon>Clostridia</taxon>
        <taxon>Eubacteriales</taxon>
        <taxon>Oscillospiraceae</taxon>
        <taxon>Dysosmobacter</taxon>
    </lineage>
</organism>
<comment type="caution">
    <text evidence="5">The sequence shown here is derived from an EMBL/GenBank/DDBJ whole genome shotgun (WGS) entry which is preliminary data.</text>
</comment>
<gene>
    <name evidence="5" type="ORF">KQI82_00830</name>
</gene>
<keyword evidence="6" id="KW-1185">Reference proteome</keyword>
<dbReference type="SMART" id="SM00347">
    <property type="entry name" value="HTH_MARR"/>
    <property type="match status" value="1"/>
</dbReference>
<dbReference type="PROSITE" id="PS50995">
    <property type="entry name" value="HTH_MARR_2"/>
    <property type="match status" value="1"/>
</dbReference>
<keyword evidence="3" id="KW-0804">Transcription</keyword>
<evidence type="ECO:0000259" key="4">
    <source>
        <dbReference type="PROSITE" id="PS50995"/>
    </source>
</evidence>
<dbReference type="PANTHER" id="PTHR35790">
    <property type="entry name" value="HTH-TYPE TRANSCRIPTIONAL REGULATOR PCHR"/>
    <property type="match status" value="1"/>
</dbReference>
<dbReference type="InterPro" id="IPR052067">
    <property type="entry name" value="Metal_resp_HTH_trans_reg"/>
</dbReference>
<proteinExistence type="predicted"/>
<reference evidence="5 6" key="1">
    <citation type="submission" date="2021-06" db="EMBL/GenBank/DDBJ databases">
        <authorList>
            <person name="Sun Q."/>
            <person name="Li D."/>
        </authorList>
    </citation>
    <scope>NUCLEOTIDE SEQUENCE [LARGE SCALE GENOMIC DNA]</scope>
    <source>
        <strain evidence="5 6">MSJ-2</strain>
    </source>
</reference>
<protein>
    <submittedName>
        <fullName evidence="5">MarR family transcriptional regulator</fullName>
    </submittedName>
</protein>
<evidence type="ECO:0000313" key="6">
    <source>
        <dbReference type="Proteomes" id="UP000787672"/>
    </source>
</evidence>
<dbReference type="InterPro" id="IPR011991">
    <property type="entry name" value="ArsR-like_HTH"/>
</dbReference>
<dbReference type="PANTHER" id="PTHR35790:SF4">
    <property type="entry name" value="HTH-TYPE TRANSCRIPTIONAL REGULATOR PCHR"/>
    <property type="match status" value="1"/>
</dbReference>
<name>A0ABS6F5A8_9FIRM</name>
<accession>A0ABS6F5A8</accession>
<evidence type="ECO:0000256" key="1">
    <source>
        <dbReference type="ARBA" id="ARBA00023015"/>
    </source>
</evidence>
<dbReference type="CDD" id="cd00090">
    <property type="entry name" value="HTH_ARSR"/>
    <property type="match status" value="1"/>
</dbReference>
<dbReference type="InterPro" id="IPR000835">
    <property type="entry name" value="HTH_MarR-typ"/>
</dbReference>
<evidence type="ECO:0000256" key="2">
    <source>
        <dbReference type="ARBA" id="ARBA00023125"/>
    </source>
</evidence>